<comment type="caution">
    <text evidence="1">The sequence shown here is derived from an EMBL/GenBank/DDBJ whole genome shotgun (WGS) entry which is preliminary data.</text>
</comment>
<accession>A0AAD9TJM0</accession>
<evidence type="ECO:0000313" key="1">
    <source>
        <dbReference type="EMBL" id="KAK2637344.1"/>
    </source>
</evidence>
<organism evidence="1 2">
    <name type="scientific">Dipteronia dyeriana</name>
    <dbReference type="NCBI Taxonomy" id="168575"/>
    <lineage>
        <taxon>Eukaryota</taxon>
        <taxon>Viridiplantae</taxon>
        <taxon>Streptophyta</taxon>
        <taxon>Embryophyta</taxon>
        <taxon>Tracheophyta</taxon>
        <taxon>Spermatophyta</taxon>
        <taxon>Magnoliopsida</taxon>
        <taxon>eudicotyledons</taxon>
        <taxon>Gunneridae</taxon>
        <taxon>Pentapetalae</taxon>
        <taxon>rosids</taxon>
        <taxon>malvids</taxon>
        <taxon>Sapindales</taxon>
        <taxon>Sapindaceae</taxon>
        <taxon>Hippocastanoideae</taxon>
        <taxon>Acereae</taxon>
        <taxon>Dipteronia</taxon>
    </lineage>
</organism>
<keyword evidence="2" id="KW-1185">Reference proteome</keyword>
<evidence type="ECO:0000313" key="2">
    <source>
        <dbReference type="Proteomes" id="UP001280121"/>
    </source>
</evidence>
<dbReference type="Proteomes" id="UP001280121">
    <property type="component" value="Unassembled WGS sequence"/>
</dbReference>
<reference evidence="1" key="1">
    <citation type="journal article" date="2023" name="Plant J.">
        <title>Genome sequences and population genomics provide insights into the demographic history, inbreeding, and mutation load of two 'living fossil' tree species of Dipteronia.</title>
        <authorList>
            <person name="Feng Y."/>
            <person name="Comes H.P."/>
            <person name="Chen J."/>
            <person name="Zhu S."/>
            <person name="Lu R."/>
            <person name="Zhang X."/>
            <person name="Li P."/>
            <person name="Qiu J."/>
            <person name="Olsen K.M."/>
            <person name="Qiu Y."/>
        </authorList>
    </citation>
    <scope>NUCLEOTIDE SEQUENCE</scope>
    <source>
        <strain evidence="1">KIB01</strain>
    </source>
</reference>
<gene>
    <name evidence="1" type="ORF">Ddye_032136</name>
</gene>
<sequence length="78" mass="8808">MEIKPHACPVNIPIVSNKYALQHLAMHLMVLQADVKLQDVQTFDGTVLNSEVVVVLESLLKKHNREVECIDIEKKTTT</sequence>
<dbReference type="EMBL" id="JANJYI010000009">
    <property type="protein sequence ID" value="KAK2637344.1"/>
    <property type="molecule type" value="Genomic_DNA"/>
</dbReference>
<protein>
    <submittedName>
        <fullName evidence="1">Uncharacterized protein</fullName>
    </submittedName>
</protein>
<proteinExistence type="predicted"/>
<name>A0AAD9TJM0_9ROSI</name>
<dbReference type="AlphaFoldDB" id="A0AAD9TJM0"/>